<protein>
    <recommendedName>
        <fullName evidence="1">SGNH hydrolase-type esterase domain-containing protein</fullName>
    </recommendedName>
</protein>
<dbReference type="InterPro" id="IPR013830">
    <property type="entry name" value="SGNH_hydro"/>
</dbReference>
<name>A0AAN7UL70_9PEZI</name>
<comment type="caution">
    <text evidence="2">The sequence shown here is derived from an EMBL/GenBank/DDBJ whole genome shotgun (WGS) entry which is preliminary data.</text>
</comment>
<gene>
    <name evidence="2" type="ORF">RRF57_003976</name>
</gene>
<dbReference type="AlphaFoldDB" id="A0AAN7UL70"/>
<evidence type="ECO:0000313" key="2">
    <source>
        <dbReference type="EMBL" id="KAK5628261.1"/>
    </source>
</evidence>
<accession>A0AAN7UL70</accession>
<evidence type="ECO:0000259" key="1">
    <source>
        <dbReference type="Pfam" id="PF13472"/>
    </source>
</evidence>
<feature type="domain" description="SGNH hydrolase-type esterase" evidence="1">
    <location>
        <begin position="48"/>
        <end position="221"/>
    </location>
</feature>
<dbReference type="SUPFAM" id="SSF52266">
    <property type="entry name" value="SGNH hydrolase"/>
    <property type="match status" value="1"/>
</dbReference>
<dbReference type="PANTHER" id="PTHR30383">
    <property type="entry name" value="THIOESTERASE 1/PROTEASE 1/LYSOPHOSPHOLIPASE L1"/>
    <property type="match status" value="1"/>
</dbReference>
<dbReference type="EMBL" id="JAWHQM010000008">
    <property type="protein sequence ID" value="KAK5628261.1"/>
    <property type="molecule type" value="Genomic_DNA"/>
</dbReference>
<keyword evidence="3" id="KW-1185">Reference proteome</keyword>
<dbReference type="Gene3D" id="3.40.50.1110">
    <property type="entry name" value="SGNH hydrolase"/>
    <property type="match status" value="1"/>
</dbReference>
<dbReference type="PANTHER" id="PTHR30383:SF19">
    <property type="entry name" value="FIBRONECTIN TYPE-III DOMAIN-CONTAINING PROTEIN"/>
    <property type="match status" value="1"/>
</dbReference>
<organism evidence="2 3">
    <name type="scientific">Xylaria bambusicola</name>
    <dbReference type="NCBI Taxonomy" id="326684"/>
    <lineage>
        <taxon>Eukaryota</taxon>
        <taxon>Fungi</taxon>
        <taxon>Dikarya</taxon>
        <taxon>Ascomycota</taxon>
        <taxon>Pezizomycotina</taxon>
        <taxon>Sordariomycetes</taxon>
        <taxon>Xylariomycetidae</taxon>
        <taxon>Xylariales</taxon>
        <taxon>Xylariaceae</taxon>
        <taxon>Xylaria</taxon>
    </lineage>
</organism>
<dbReference type="Proteomes" id="UP001305414">
    <property type="component" value="Unassembled WGS sequence"/>
</dbReference>
<dbReference type="Pfam" id="PF13472">
    <property type="entry name" value="Lipase_GDSL_2"/>
    <property type="match status" value="1"/>
</dbReference>
<sequence>MYRKTKVAYMSSTLLHNLWAWMKTAMKNVSSPSKLYKNMTKPPLRILCFGNSLTRGYPVEHPYARKLSDKIEQAFPGRKVEYEVDGLPGDLVTVGNYIPRMQRNWAPGKKPFDWTIVLGGTNDLGWGREADEIIEGLEKAWDIPLSKGGKVMALTIPETKGVFPDITERRTTVNDAIRTYERENYFHFDLHKELPYHSLSPQDRAKYWNPDGVHLKAAGYDHMGEMIGDALVRILRLAEAQEDDISSVVTDARQRKAIEELVFEEEMGDHRLLSQGYIVVRKKDLE</sequence>
<dbReference type="InterPro" id="IPR051532">
    <property type="entry name" value="Ester_Hydrolysis_Enzymes"/>
</dbReference>
<reference evidence="2 3" key="1">
    <citation type="submission" date="2023-10" db="EMBL/GenBank/DDBJ databases">
        <title>Draft genome sequence of Xylaria bambusicola isolate GMP-LS, the root and basal stem rot pathogen of sugarcane in Indonesia.</title>
        <authorList>
            <person name="Selvaraj P."/>
            <person name="Muralishankar V."/>
            <person name="Muruganantham S."/>
            <person name="Sp S."/>
            <person name="Haryani S."/>
            <person name="Lau K.J.X."/>
            <person name="Naqvi N.I."/>
        </authorList>
    </citation>
    <scope>NUCLEOTIDE SEQUENCE [LARGE SCALE GENOMIC DNA]</scope>
    <source>
        <strain evidence="2">GMP-LS</strain>
    </source>
</reference>
<evidence type="ECO:0000313" key="3">
    <source>
        <dbReference type="Proteomes" id="UP001305414"/>
    </source>
</evidence>
<dbReference type="GO" id="GO:0004622">
    <property type="term" value="F:phosphatidylcholine lysophospholipase activity"/>
    <property type="evidence" value="ECO:0007669"/>
    <property type="project" value="TreeGrafter"/>
</dbReference>
<dbReference type="CDD" id="cd00229">
    <property type="entry name" value="SGNH_hydrolase"/>
    <property type="match status" value="1"/>
</dbReference>
<dbReference type="InterPro" id="IPR036514">
    <property type="entry name" value="SGNH_hydro_sf"/>
</dbReference>
<proteinExistence type="predicted"/>